<dbReference type="PROSITE" id="PS51257">
    <property type="entry name" value="PROKAR_LIPOPROTEIN"/>
    <property type="match status" value="1"/>
</dbReference>
<evidence type="ECO:0000256" key="6">
    <source>
        <dbReference type="ARBA" id="ARBA00023316"/>
    </source>
</evidence>
<evidence type="ECO:0000313" key="11">
    <source>
        <dbReference type="Proteomes" id="UP001165135"/>
    </source>
</evidence>
<evidence type="ECO:0000259" key="9">
    <source>
        <dbReference type="PROSITE" id="PS52029"/>
    </source>
</evidence>
<evidence type="ECO:0000313" key="10">
    <source>
        <dbReference type="EMBL" id="GLY79880.1"/>
    </source>
</evidence>
<evidence type="ECO:0000256" key="1">
    <source>
        <dbReference type="ARBA" id="ARBA00004752"/>
    </source>
</evidence>
<evidence type="ECO:0000256" key="5">
    <source>
        <dbReference type="ARBA" id="ARBA00023315"/>
    </source>
</evidence>
<dbReference type="GO" id="GO:0005576">
    <property type="term" value="C:extracellular region"/>
    <property type="evidence" value="ECO:0007669"/>
    <property type="project" value="TreeGrafter"/>
</dbReference>
<reference evidence="10" key="1">
    <citation type="submission" date="2023-03" db="EMBL/GenBank/DDBJ databases">
        <title>Actinoallomurus iriomotensis NBRC 103681.</title>
        <authorList>
            <person name="Ichikawa N."/>
            <person name="Sato H."/>
            <person name="Tonouchi N."/>
        </authorList>
    </citation>
    <scope>NUCLEOTIDE SEQUENCE</scope>
    <source>
        <strain evidence="10">NBRC 103681</strain>
    </source>
</reference>
<gene>
    <name evidence="10" type="ORF">Airi01_081470</name>
</gene>
<keyword evidence="5" id="KW-0012">Acyltransferase</keyword>
<comment type="pathway">
    <text evidence="1 7">Cell wall biogenesis; peptidoglycan biosynthesis.</text>
</comment>
<keyword evidence="3 7" id="KW-0133">Cell shape</keyword>
<dbReference type="GO" id="GO:0008360">
    <property type="term" value="P:regulation of cell shape"/>
    <property type="evidence" value="ECO:0007669"/>
    <property type="project" value="UniProtKB-UniRule"/>
</dbReference>
<dbReference type="InterPro" id="IPR050979">
    <property type="entry name" value="LD-transpeptidase"/>
</dbReference>
<feature type="domain" description="L,D-TPase catalytic" evidence="9">
    <location>
        <begin position="222"/>
        <end position="348"/>
    </location>
</feature>
<dbReference type="Gene3D" id="2.60.40.3710">
    <property type="match status" value="1"/>
</dbReference>
<feature type="chain" id="PRO_5040912257" description="L,D-TPase catalytic domain-containing protein" evidence="8">
    <location>
        <begin position="24"/>
        <end position="385"/>
    </location>
</feature>
<dbReference type="InterPro" id="IPR041280">
    <property type="entry name" value="Big_10"/>
</dbReference>
<evidence type="ECO:0000256" key="8">
    <source>
        <dbReference type="SAM" id="SignalP"/>
    </source>
</evidence>
<dbReference type="PANTHER" id="PTHR30582">
    <property type="entry name" value="L,D-TRANSPEPTIDASE"/>
    <property type="match status" value="1"/>
</dbReference>
<keyword evidence="4 7" id="KW-0573">Peptidoglycan synthesis</keyword>
<dbReference type="EMBL" id="BSTJ01000012">
    <property type="protein sequence ID" value="GLY79880.1"/>
    <property type="molecule type" value="Genomic_DNA"/>
</dbReference>
<dbReference type="PROSITE" id="PS52029">
    <property type="entry name" value="LD_TPASE"/>
    <property type="match status" value="1"/>
</dbReference>
<dbReference type="CDD" id="cd13432">
    <property type="entry name" value="LDT_IgD_like_2"/>
    <property type="match status" value="1"/>
</dbReference>
<dbReference type="Pfam" id="PF17964">
    <property type="entry name" value="Big_10"/>
    <property type="match status" value="1"/>
</dbReference>
<feature type="active site" description="Nucleophile" evidence="7">
    <location>
        <position position="324"/>
    </location>
</feature>
<dbReference type="GO" id="GO:0071555">
    <property type="term" value="P:cell wall organization"/>
    <property type="evidence" value="ECO:0007669"/>
    <property type="project" value="UniProtKB-UniRule"/>
</dbReference>
<evidence type="ECO:0000256" key="7">
    <source>
        <dbReference type="PROSITE-ProRule" id="PRU01373"/>
    </source>
</evidence>
<dbReference type="GO" id="GO:0018104">
    <property type="term" value="P:peptidoglycan-protein cross-linking"/>
    <property type="evidence" value="ECO:0007669"/>
    <property type="project" value="TreeGrafter"/>
</dbReference>
<dbReference type="GO" id="GO:0071972">
    <property type="term" value="F:peptidoglycan L,D-transpeptidase activity"/>
    <property type="evidence" value="ECO:0007669"/>
    <property type="project" value="TreeGrafter"/>
</dbReference>
<comment type="caution">
    <text evidence="10">The sequence shown here is derived from an EMBL/GenBank/DDBJ whole genome shotgun (WGS) entry which is preliminary data.</text>
</comment>
<dbReference type="Gene3D" id="2.40.440.10">
    <property type="entry name" value="L,D-transpeptidase catalytic domain-like"/>
    <property type="match status" value="1"/>
</dbReference>
<protein>
    <recommendedName>
        <fullName evidence="9">L,D-TPase catalytic domain-containing protein</fullName>
    </recommendedName>
</protein>
<keyword evidence="2" id="KW-0808">Transferase</keyword>
<dbReference type="GO" id="GO:0016746">
    <property type="term" value="F:acyltransferase activity"/>
    <property type="evidence" value="ECO:0007669"/>
    <property type="project" value="UniProtKB-KW"/>
</dbReference>
<name>A0A9W6VTM0_9ACTN</name>
<keyword evidence="8" id="KW-0732">Signal</keyword>
<organism evidence="10 11">
    <name type="scientific">Actinoallomurus iriomotensis</name>
    <dbReference type="NCBI Taxonomy" id="478107"/>
    <lineage>
        <taxon>Bacteria</taxon>
        <taxon>Bacillati</taxon>
        <taxon>Actinomycetota</taxon>
        <taxon>Actinomycetes</taxon>
        <taxon>Streptosporangiales</taxon>
        <taxon>Thermomonosporaceae</taxon>
        <taxon>Actinoallomurus</taxon>
    </lineage>
</organism>
<feature type="active site" description="Proton donor/acceptor" evidence="7">
    <location>
        <position position="306"/>
    </location>
</feature>
<sequence length="385" mass="41438">MKIRYPALALALALAAGCTNGQAASSGRTAADASAPTLRISASGQSVRPDEGVTVTVSGGTLETVTGAAGGFNAGRTSWRTTWALRPGHAYTVTATAKNAKGRVSTVTRAFRTQKAPRTIGIADVTPAAGETVGVGMPIIVDFTGPVANRANVERALEVTSAHGDTGAWSWISDRRVVYRTEKYWNPHQKVAFTAHLAGVRAARDTYGVRDVTRSFAIGASNITVADARSHSMTVDHDGTKRRFKVSMGAGTRPDTITTSGVHLTREKRRSVTMTATCPKGSSGCDYYKERVELAVRITLGGEYVHKSVGEYYYLGRQNASHGCVRTSPVGARYFYDISQRGDIVDVTHTTRPFADEPYADDWTFWTRSWSRWLAGSALHQGSRA</sequence>
<dbReference type="Proteomes" id="UP001165135">
    <property type="component" value="Unassembled WGS sequence"/>
</dbReference>
<accession>A0A9W6VTM0</accession>
<dbReference type="Gene3D" id="2.60.40.3780">
    <property type="match status" value="1"/>
</dbReference>
<dbReference type="AlphaFoldDB" id="A0A9W6VTM0"/>
<dbReference type="Pfam" id="PF03734">
    <property type="entry name" value="YkuD"/>
    <property type="match status" value="1"/>
</dbReference>
<dbReference type="SUPFAM" id="SSF141523">
    <property type="entry name" value="L,D-transpeptidase catalytic domain-like"/>
    <property type="match status" value="1"/>
</dbReference>
<evidence type="ECO:0000256" key="2">
    <source>
        <dbReference type="ARBA" id="ARBA00022679"/>
    </source>
</evidence>
<evidence type="ECO:0000256" key="3">
    <source>
        <dbReference type="ARBA" id="ARBA00022960"/>
    </source>
</evidence>
<dbReference type="PANTHER" id="PTHR30582:SF2">
    <property type="entry name" value="L,D-TRANSPEPTIDASE YCIB-RELATED"/>
    <property type="match status" value="1"/>
</dbReference>
<proteinExistence type="predicted"/>
<evidence type="ECO:0000256" key="4">
    <source>
        <dbReference type="ARBA" id="ARBA00022984"/>
    </source>
</evidence>
<dbReference type="InterPro" id="IPR005490">
    <property type="entry name" value="LD_TPept_cat_dom"/>
</dbReference>
<feature type="signal peptide" evidence="8">
    <location>
        <begin position="1"/>
        <end position="23"/>
    </location>
</feature>
<dbReference type="InterPro" id="IPR038063">
    <property type="entry name" value="Transpep_catalytic_dom"/>
</dbReference>
<keyword evidence="6 7" id="KW-0961">Cell wall biogenesis/degradation</keyword>
<dbReference type="CDD" id="cd16913">
    <property type="entry name" value="YkuD_like"/>
    <property type="match status" value="1"/>
</dbReference>
<dbReference type="RefSeq" id="WP_285631983.1">
    <property type="nucleotide sequence ID" value="NZ_BSTJ01000012.1"/>
</dbReference>